<feature type="region of interest" description="Disordered" evidence="1">
    <location>
        <begin position="1"/>
        <end position="33"/>
    </location>
</feature>
<accession>X1FLV5</accession>
<name>X1FLV5_9ZZZZ</name>
<sequence>YVRAPPAGYPKTAQQRKIGEAGRKCAIKGKSVM</sequence>
<evidence type="ECO:0000313" key="2">
    <source>
        <dbReference type="EMBL" id="GAH21763.1"/>
    </source>
</evidence>
<reference evidence="2" key="1">
    <citation type="journal article" date="2014" name="Front. Microbiol.">
        <title>High frequency of phylogenetically diverse reductive dehalogenase-homologous genes in deep subseafloor sedimentary metagenomes.</title>
        <authorList>
            <person name="Kawai M."/>
            <person name="Futagami T."/>
            <person name="Toyoda A."/>
            <person name="Takaki Y."/>
            <person name="Nishi S."/>
            <person name="Hori S."/>
            <person name="Arai W."/>
            <person name="Tsubouchi T."/>
            <person name="Morono Y."/>
            <person name="Uchiyama I."/>
            <person name="Ito T."/>
            <person name="Fujiyama A."/>
            <person name="Inagaki F."/>
            <person name="Takami H."/>
        </authorList>
    </citation>
    <scope>NUCLEOTIDE SEQUENCE</scope>
    <source>
        <strain evidence="2">Expedition CK06-06</strain>
    </source>
</reference>
<dbReference type="EMBL" id="BART01040926">
    <property type="protein sequence ID" value="GAH21763.1"/>
    <property type="molecule type" value="Genomic_DNA"/>
</dbReference>
<comment type="caution">
    <text evidence="2">The sequence shown here is derived from an EMBL/GenBank/DDBJ whole genome shotgun (WGS) entry which is preliminary data.</text>
</comment>
<feature type="non-terminal residue" evidence="2">
    <location>
        <position position="1"/>
    </location>
</feature>
<evidence type="ECO:0000256" key="1">
    <source>
        <dbReference type="SAM" id="MobiDB-lite"/>
    </source>
</evidence>
<protein>
    <submittedName>
        <fullName evidence="2">Uncharacterized protein</fullName>
    </submittedName>
</protein>
<organism evidence="2">
    <name type="scientific">marine sediment metagenome</name>
    <dbReference type="NCBI Taxonomy" id="412755"/>
    <lineage>
        <taxon>unclassified sequences</taxon>
        <taxon>metagenomes</taxon>
        <taxon>ecological metagenomes</taxon>
    </lineage>
</organism>
<dbReference type="AlphaFoldDB" id="X1FLV5"/>
<gene>
    <name evidence="2" type="ORF">S01H4_66247</name>
</gene>
<proteinExistence type="predicted"/>